<evidence type="ECO:0000313" key="2">
    <source>
        <dbReference type="EMBL" id="CAL1370456.1"/>
    </source>
</evidence>
<proteinExistence type="predicted"/>
<name>A0AAV2DBH2_9ROSI</name>
<keyword evidence="3" id="KW-1185">Reference proteome</keyword>
<feature type="region of interest" description="Disordered" evidence="1">
    <location>
        <begin position="91"/>
        <end position="116"/>
    </location>
</feature>
<organism evidence="2 3">
    <name type="scientific">Linum trigynum</name>
    <dbReference type="NCBI Taxonomy" id="586398"/>
    <lineage>
        <taxon>Eukaryota</taxon>
        <taxon>Viridiplantae</taxon>
        <taxon>Streptophyta</taxon>
        <taxon>Embryophyta</taxon>
        <taxon>Tracheophyta</taxon>
        <taxon>Spermatophyta</taxon>
        <taxon>Magnoliopsida</taxon>
        <taxon>eudicotyledons</taxon>
        <taxon>Gunneridae</taxon>
        <taxon>Pentapetalae</taxon>
        <taxon>rosids</taxon>
        <taxon>fabids</taxon>
        <taxon>Malpighiales</taxon>
        <taxon>Linaceae</taxon>
        <taxon>Linum</taxon>
    </lineage>
</organism>
<accession>A0AAV2DBH2</accession>
<evidence type="ECO:0000313" key="3">
    <source>
        <dbReference type="Proteomes" id="UP001497516"/>
    </source>
</evidence>
<protein>
    <submittedName>
        <fullName evidence="2">Uncharacterized protein</fullName>
    </submittedName>
</protein>
<gene>
    <name evidence="2" type="ORF">LTRI10_LOCUS12582</name>
</gene>
<sequence>MCGQKMANFFKYCPTSSIRDAPCVDLVNDNLCIPFHPYSLKPKVATPPDSSANMGFIRPLYVDNSANMGFIRPLCITPFAASTIPAASRKTIPPAAWDPSRTAPSKEHIIPPNESP</sequence>
<dbReference type="AlphaFoldDB" id="A0AAV2DBH2"/>
<reference evidence="2 3" key="1">
    <citation type="submission" date="2024-04" db="EMBL/GenBank/DDBJ databases">
        <authorList>
            <person name="Fracassetti M."/>
        </authorList>
    </citation>
    <scope>NUCLEOTIDE SEQUENCE [LARGE SCALE GENOMIC DNA]</scope>
</reference>
<dbReference type="EMBL" id="OZ034815">
    <property type="protein sequence ID" value="CAL1370456.1"/>
    <property type="molecule type" value="Genomic_DNA"/>
</dbReference>
<dbReference type="Proteomes" id="UP001497516">
    <property type="component" value="Chromosome 2"/>
</dbReference>
<evidence type="ECO:0000256" key="1">
    <source>
        <dbReference type="SAM" id="MobiDB-lite"/>
    </source>
</evidence>